<gene>
    <name evidence="2" type="ORF">PLEPLA_LOCUS1577</name>
</gene>
<evidence type="ECO:0000313" key="2">
    <source>
        <dbReference type="EMBL" id="CAB1413874.1"/>
    </source>
</evidence>
<dbReference type="EMBL" id="CADEAL010000076">
    <property type="protein sequence ID" value="CAB1413874.1"/>
    <property type="molecule type" value="Genomic_DNA"/>
</dbReference>
<feature type="compositionally biased region" description="Basic and acidic residues" evidence="1">
    <location>
        <begin position="81"/>
        <end position="91"/>
    </location>
</feature>
<dbReference type="Proteomes" id="UP001153269">
    <property type="component" value="Unassembled WGS sequence"/>
</dbReference>
<comment type="caution">
    <text evidence="2">The sequence shown here is derived from an EMBL/GenBank/DDBJ whole genome shotgun (WGS) entry which is preliminary data.</text>
</comment>
<evidence type="ECO:0000256" key="1">
    <source>
        <dbReference type="SAM" id="MobiDB-lite"/>
    </source>
</evidence>
<proteinExistence type="predicted"/>
<dbReference type="AlphaFoldDB" id="A0A9N7TKU4"/>
<keyword evidence="3" id="KW-1185">Reference proteome</keyword>
<organism evidence="2 3">
    <name type="scientific">Pleuronectes platessa</name>
    <name type="common">European plaice</name>
    <dbReference type="NCBI Taxonomy" id="8262"/>
    <lineage>
        <taxon>Eukaryota</taxon>
        <taxon>Metazoa</taxon>
        <taxon>Chordata</taxon>
        <taxon>Craniata</taxon>
        <taxon>Vertebrata</taxon>
        <taxon>Euteleostomi</taxon>
        <taxon>Actinopterygii</taxon>
        <taxon>Neopterygii</taxon>
        <taxon>Teleostei</taxon>
        <taxon>Neoteleostei</taxon>
        <taxon>Acanthomorphata</taxon>
        <taxon>Carangaria</taxon>
        <taxon>Pleuronectiformes</taxon>
        <taxon>Pleuronectoidei</taxon>
        <taxon>Pleuronectidae</taxon>
        <taxon>Pleuronectes</taxon>
    </lineage>
</organism>
<sequence>KEGGSVDLPVPRHVSTVPRPEEAALKSVCVCVRLCALRLLTPITDYAIVGNCPSSVPPSRRFESLRWALASGAPTSRVKGGRREIMSDHDGPTTAQRPPCR</sequence>
<evidence type="ECO:0000313" key="3">
    <source>
        <dbReference type="Proteomes" id="UP001153269"/>
    </source>
</evidence>
<name>A0A9N7TKU4_PLEPL</name>
<accession>A0A9N7TKU4</accession>
<feature type="region of interest" description="Disordered" evidence="1">
    <location>
        <begin position="73"/>
        <end position="101"/>
    </location>
</feature>
<protein>
    <submittedName>
        <fullName evidence="2">Uncharacterized protein</fullName>
    </submittedName>
</protein>
<feature type="non-terminal residue" evidence="2">
    <location>
        <position position="1"/>
    </location>
</feature>
<reference evidence="2" key="1">
    <citation type="submission" date="2020-03" db="EMBL/GenBank/DDBJ databases">
        <authorList>
            <person name="Weist P."/>
        </authorList>
    </citation>
    <scope>NUCLEOTIDE SEQUENCE</scope>
</reference>